<feature type="compositionally biased region" description="Basic and acidic residues" evidence="1">
    <location>
        <begin position="56"/>
        <end position="76"/>
    </location>
</feature>
<feature type="region of interest" description="Disordered" evidence="1">
    <location>
        <begin position="51"/>
        <end position="76"/>
    </location>
</feature>
<keyword evidence="4" id="KW-1185">Reference proteome</keyword>
<gene>
    <name evidence="3" type="ORF">ABVV53_02140</name>
</gene>
<evidence type="ECO:0000313" key="4">
    <source>
        <dbReference type="Proteomes" id="UP001548713"/>
    </source>
</evidence>
<sequence length="76" mass="8436">MENEGREVHIERNDARAGSTPHIVRYVLLIGLGLAIVALTVVWVTGAMNANQSGSRYDDSVRAAAEQEQREMQQQQ</sequence>
<organism evidence="3 4">
    <name type="scientific">Novosphingobium kalidii</name>
    <dbReference type="NCBI Taxonomy" id="3230299"/>
    <lineage>
        <taxon>Bacteria</taxon>
        <taxon>Pseudomonadati</taxon>
        <taxon>Pseudomonadota</taxon>
        <taxon>Alphaproteobacteria</taxon>
        <taxon>Sphingomonadales</taxon>
        <taxon>Sphingomonadaceae</taxon>
        <taxon>Novosphingobium</taxon>
    </lineage>
</organism>
<keyword evidence="2" id="KW-0472">Membrane</keyword>
<protein>
    <submittedName>
        <fullName evidence="3">Uncharacterized protein</fullName>
    </submittedName>
</protein>
<dbReference type="RefSeq" id="WP_353982674.1">
    <property type="nucleotide sequence ID" value="NZ_JBEWLY010000007.1"/>
</dbReference>
<keyword evidence="2" id="KW-0812">Transmembrane</keyword>
<accession>A0ABV2CXD8</accession>
<evidence type="ECO:0000256" key="2">
    <source>
        <dbReference type="SAM" id="Phobius"/>
    </source>
</evidence>
<comment type="caution">
    <text evidence="3">The sequence shown here is derived from an EMBL/GenBank/DDBJ whole genome shotgun (WGS) entry which is preliminary data.</text>
</comment>
<reference evidence="3 4" key="1">
    <citation type="submission" date="2024-07" db="EMBL/GenBank/DDBJ databases">
        <title>Novosphingobium kalidii RD2P27.</title>
        <authorList>
            <person name="Sun J.-Q."/>
        </authorList>
    </citation>
    <scope>NUCLEOTIDE SEQUENCE [LARGE SCALE GENOMIC DNA]</scope>
    <source>
        <strain evidence="3 4">RD2P27</strain>
    </source>
</reference>
<name>A0ABV2CXD8_9SPHN</name>
<dbReference type="Proteomes" id="UP001548713">
    <property type="component" value="Unassembled WGS sequence"/>
</dbReference>
<keyword evidence="2" id="KW-1133">Transmembrane helix</keyword>
<feature type="transmembrane region" description="Helical" evidence="2">
    <location>
        <begin position="23"/>
        <end position="46"/>
    </location>
</feature>
<proteinExistence type="predicted"/>
<evidence type="ECO:0000256" key="1">
    <source>
        <dbReference type="SAM" id="MobiDB-lite"/>
    </source>
</evidence>
<evidence type="ECO:0000313" key="3">
    <source>
        <dbReference type="EMBL" id="MET1754266.1"/>
    </source>
</evidence>
<dbReference type="EMBL" id="JBEWLY010000007">
    <property type="protein sequence ID" value="MET1754266.1"/>
    <property type="molecule type" value="Genomic_DNA"/>
</dbReference>